<accession>A0A553HSF2</accession>
<reference evidence="2" key="1">
    <citation type="submission" date="2019-06" db="EMBL/GenBank/DDBJ databases">
        <title>Draft genome sequence of the griseofulvin-producing fungus Xylaria cubensis strain G536.</title>
        <authorList>
            <person name="Mead M.E."/>
            <person name="Raja H.A."/>
            <person name="Steenwyk J.L."/>
            <person name="Knowles S.L."/>
            <person name="Oberlies N.H."/>
            <person name="Rokas A."/>
        </authorList>
    </citation>
    <scope>NUCLEOTIDE SEQUENCE [LARGE SCALE GENOMIC DNA]</scope>
    <source>
        <strain evidence="2">G536</strain>
    </source>
</reference>
<organism evidence="1 2">
    <name type="scientific">Xylaria flabelliformis</name>
    <dbReference type="NCBI Taxonomy" id="2512241"/>
    <lineage>
        <taxon>Eukaryota</taxon>
        <taxon>Fungi</taxon>
        <taxon>Dikarya</taxon>
        <taxon>Ascomycota</taxon>
        <taxon>Pezizomycotina</taxon>
        <taxon>Sordariomycetes</taxon>
        <taxon>Xylariomycetidae</taxon>
        <taxon>Xylariales</taxon>
        <taxon>Xylariaceae</taxon>
        <taxon>Xylaria</taxon>
    </lineage>
</organism>
<evidence type="ECO:0000313" key="1">
    <source>
        <dbReference type="EMBL" id="TRX90878.1"/>
    </source>
</evidence>
<gene>
    <name evidence="1" type="ORF">FHL15_008282</name>
</gene>
<dbReference type="AlphaFoldDB" id="A0A553HSF2"/>
<name>A0A553HSF2_9PEZI</name>
<proteinExistence type="predicted"/>
<dbReference type="Proteomes" id="UP000319160">
    <property type="component" value="Unassembled WGS sequence"/>
</dbReference>
<protein>
    <submittedName>
        <fullName evidence="1">Uncharacterized protein</fullName>
    </submittedName>
</protein>
<sequence length="187" mass="21106">MTFENSTGAAADDGIVIRSIPFVEELRNAHPNQQKRKKGGKTAPIRGITRAESEHIYNHVAALDAEQLNTFARLLTTYRAAYRITSKVGKAKEHRLKYQARVYERKTLLNVTLKILSASYNCGPIALLLGSVSTSPRSSDFTEEYEKNLKNNFNNVMDEFFGGNDSDEMYMEMAEKITGMSYLDPRI</sequence>
<evidence type="ECO:0000313" key="2">
    <source>
        <dbReference type="Proteomes" id="UP000319160"/>
    </source>
</evidence>
<keyword evidence="2" id="KW-1185">Reference proteome</keyword>
<comment type="caution">
    <text evidence="1">The sequence shown here is derived from an EMBL/GenBank/DDBJ whole genome shotgun (WGS) entry which is preliminary data.</text>
</comment>
<dbReference type="EMBL" id="VFLP01000051">
    <property type="protein sequence ID" value="TRX90878.1"/>
    <property type="molecule type" value="Genomic_DNA"/>
</dbReference>